<gene>
    <name evidence="2" type="ORF">D9758_004838</name>
</gene>
<proteinExistence type="predicted"/>
<sequence>MLAPKTIEGDNKQQSNAQSETAVPRRVLSSRKTDSPMIFLSCGYADGRGSLLTFMTARPDAEVVSFTEWLRQNHGEFDGRARFISVPSGFQVIADTEIPTDTTIVSCPFSLVITKKLAEEALLKLFNFPQAGLDSWSERQCIASYLGFHFILGEESREHLSHHPYVKMLPSHDRLRTALHFTLEERELFKGSNLYGAIIDRENEWRTEWVRCQEVISGVNEEWGQKFSWELYLASSTYISSRAFPSTLLSPNPSLQASPSAEPVLLPGVDSLNHARGKPVSWVVSYPNATTDIPEPRISLVLHTTTVPGDELFNNYGAKPNSELILGYGFSLSDNPDDTILLKVGGSGQDTRKWEVGRSGRGIEGLWLEIVSLMMQSQEPGSGPIYEDELEAASVLGDMARSLIDRLPPAKRNFDPAQIRPDVVKMYQDYIEGQHDILDAVVAFANEKERLAIERAREQGVELVIEDDESA</sequence>
<feature type="compositionally biased region" description="Polar residues" evidence="1">
    <location>
        <begin position="12"/>
        <end position="21"/>
    </location>
</feature>
<evidence type="ECO:0000313" key="3">
    <source>
        <dbReference type="Proteomes" id="UP000559256"/>
    </source>
</evidence>
<dbReference type="EMBL" id="JAACJM010000047">
    <property type="protein sequence ID" value="KAF5358992.1"/>
    <property type="molecule type" value="Genomic_DNA"/>
</dbReference>
<keyword evidence="3" id="KW-1185">Reference proteome</keyword>
<reference evidence="2 3" key="1">
    <citation type="journal article" date="2020" name="ISME J.">
        <title>Uncovering the hidden diversity of litter-decomposition mechanisms in mushroom-forming fungi.</title>
        <authorList>
            <person name="Floudas D."/>
            <person name="Bentzer J."/>
            <person name="Ahren D."/>
            <person name="Johansson T."/>
            <person name="Persson P."/>
            <person name="Tunlid A."/>
        </authorList>
    </citation>
    <scope>NUCLEOTIDE SEQUENCE [LARGE SCALE GENOMIC DNA]</scope>
    <source>
        <strain evidence="2 3">CBS 291.85</strain>
    </source>
</reference>
<protein>
    <recommendedName>
        <fullName evidence="4">SET domain-containing protein</fullName>
    </recommendedName>
</protein>
<dbReference type="GO" id="GO:0005634">
    <property type="term" value="C:nucleus"/>
    <property type="evidence" value="ECO:0007669"/>
    <property type="project" value="TreeGrafter"/>
</dbReference>
<evidence type="ECO:0000313" key="2">
    <source>
        <dbReference type="EMBL" id="KAF5358992.1"/>
    </source>
</evidence>
<dbReference type="PANTHER" id="PTHR13271:SF147">
    <property type="entry name" value="PROTEIN-LYSINE N-METHYLTRANSFERASE EFM1-RELATED"/>
    <property type="match status" value="1"/>
</dbReference>
<dbReference type="InterPro" id="IPR046341">
    <property type="entry name" value="SET_dom_sf"/>
</dbReference>
<dbReference type="AlphaFoldDB" id="A0A8H5G5Y0"/>
<dbReference type="InterPro" id="IPR050600">
    <property type="entry name" value="SETD3_SETD6_MTase"/>
</dbReference>
<evidence type="ECO:0000256" key="1">
    <source>
        <dbReference type="SAM" id="MobiDB-lite"/>
    </source>
</evidence>
<dbReference type="PANTHER" id="PTHR13271">
    <property type="entry name" value="UNCHARACTERIZED PUTATIVE METHYLTRANSFERASE"/>
    <property type="match status" value="1"/>
</dbReference>
<name>A0A8H5G5Y0_9AGAR</name>
<comment type="caution">
    <text evidence="2">The sequence shown here is derived from an EMBL/GenBank/DDBJ whole genome shotgun (WGS) entry which is preliminary data.</text>
</comment>
<accession>A0A8H5G5Y0</accession>
<feature type="region of interest" description="Disordered" evidence="1">
    <location>
        <begin position="1"/>
        <end position="29"/>
    </location>
</feature>
<organism evidence="2 3">
    <name type="scientific">Tetrapyrgos nigripes</name>
    <dbReference type="NCBI Taxonomy" id="182062"/>
    <lineage>
        <taxon>Eukaryota</taxon>
        <taxon>Fungi</taxon>
        <taxon>Dikarya</taxon>
        <taxon>Basidiomycota</taxon>
        <taxon>Agaricomycotina</taxon>
        <taxon>Agaricomycetes</taxon>
        <taxon>Agaricomycetidae</taxon>
        <taxon>Agaricales</taxon>
        <taxon>Marasmiineae</taxon>
        <taxon>Marasmiaceae</taxon>
        <taxon>Tetrapyrgos</taxon>
    </lineage>
</organism>
<dbReference type="CDD" id="cd19180">
    <property type="entry name" value="SET_SpSET10-like"/>
    <property type="match status" value="1"/>
</dbReference>
<evidence type="ECO:0008006" key="4">
    <source>
        <dbReference type="Google" id="ProtNLM"/>
    </source>
</evidence>
<dbReference type="SUPFAM" id="SSF82199">
    <property type="entry name" value="SET domain"/>
    <property type="match status" value="1"/>
</dbReference>
<dbReference type="Proteomes" id="UP000559256">
    <property type="component" value="Unassembled WGS sequence"/>
</dbReference>
<dbReference type="GO" id="GO:0016279">
    <property type="term" value="F:protein-lysine N-methyltransferase activity"/>
    <property type="evidence" value="ECO:0007669"/>
    <property type="project" value="InterPro"/>
</dbReference>
<dbReference type="Gene3D" id="3.90.1410.10">
    <property type="entry name" value="set domain protein methyltransferase, domain 1"/>
    <property type="match status" value="1"/>
</dbReference>
<dbReference type="OrthoDB" id="42889at2759"/>
<dbReference type="InterPro" id="IPR044432">
    <property type="entry name" value="Set10/Efm1_SET"/>
</dbReference>